<evidence type="ECO:0000313" key="2">
    <source>
        <dbReference type="Proteomes" id="UP000078225"/>
    </source>
</evidence>
<evidence type="ECO:0000313" key="1">
    <source>
        <dbReference type="EMBL" id="OAT76422.1"/>
    </source>
</evidence>
<dbReference type="EMBL" id="LYRP01000022">
    <property type="protein sequence ID" value="OAT76422.1"/>
    <property type="molecule type" value="Genomic_DNA"/>
</dbReference>
<gene>
    <name evidence="1" type="ORF">A9B99_08890</name>
</gene>
<dbReference type="AlphaFoldDB" id="A0A1B7L1Z9"/>
<sequence length="139" mass="15293">MKVPFTWTDAKVPFTWTDAKVPFTWTDAKVPFIWTDAKVPFIWTDAKVPFTSSDVVNVTSQPVNVLRGPPLNNPVFRGQPVLRTAFTSGQSACGRLDSASMPRFALFRHPGGITLSSFLRFTGLTRTVPAASDGLFVLC</sequence>
<organism evidence="1 2">
    <name type="scientific">Mangrovibacter phragmitis</name>
    <dbReference type="NCBI Taxonomy" id="1691903"/>
    <lineage>
        <taxon>Bacteria</taxon>
        <taxon>Pseudomonadati</taxon>
        <taxon>Pseudomonadota</taxon>
        <taxon>Gammaproteobacteria</taxon>
        <taxon>Enterobacterales</taxon>
        <taxon>Enterobacteriaceae</taxon>
        <taxon>Mangrovibacter</taxon>
    </lineage>
</organism>
<dbReference type="STRING" id="1691903.A9B99_08890"/>
<name>A0A1B7L1Z9_9ENTR</name>
<dbReference type="Proteomes" id="UP000078225">
    <property type="component" value="Unassembled WGS sequence"/>
</dbReference>
<protein>
    <submittedName>
        <fullName evidence="1">Uncharacterized protein</fullName>
    </submittedName>
</protein>
<proteinExistence type="predicted"/>
<comment type="caution">
    <text evidence="1">The sequence shown here is derived from an EMBL/GenBank/DDBJ whole genome shotgun (WGS) entry which is preliminary data.</text>
</comment>
<keyword evidence="2" id="KW-1185">Reference proteome</keyword>
<accession>A0A1B7L1Z9</accession>
<reference evidence="2" key="1">
    <citation type="submission" date="2016-05" db="EMBL/GenBank/DDBJ databases">
        <authorList>
            <person name="Behera P."/>
            <person name="Vaishampayan P."/>
            <person name="Singh N."/>
            <person name="Raina V."/>
            <person name="Suar M."/>
            <person name="Pattnaik A."/>
            <person name="Rastogi G."/>
        </authorList>
    </citation>
    <scope>NUCLEOTIDE SEQUENCE [LARGE SCALE GENOMIC DNA]</scope>
    <source>
        <strain evidence="2">MP23</strain>
    </source>
</reference>